<dbReference type="WBParaSite" id="RSKR_0000930400.1">
    <property type="protein sequence ID" value="RSKR_0000930400.1"/>
    <property type="gene ID" value="RSKR_0000930400"/>
</dbReference>
<protein>
    <submittedName>
        <fullName evidence="2">Glyoxalase domain-containing protein 4</fullName>
    </submittedName>
</protein>
<evidence type="ECO:0000313" key="2">
    <source>
        <dbReference type="WBParaSite" id="RSKR_0000930400.1"/>
    </source>
</evidence>
<reference evidence="2" key="1">
    <citation type="submission" date="2016-11" db="UniProtKB">
        <authorList>
            <consortium name="WormBaseParasite"/>
        </authorList>
    </citation>
    <scope>IDENTIFICATION</scope>
    <source>
        <strain evidence="2">KR3021</strain>
    </source>
</reference>
<sequence length="300" mass="33689">MAVSSGRALHYVFKIGDRGKSFDFYVNKLGLKVLRHEEFEEGCEAYCNGPYNGKWSKTMVGYGEESKNFVFELTYNYEIGEYTRGNDFGGIYIASKSLFAKLSQDEQVHMIHPNKLKINDPDGNTFFITNQNKEPSVYQVELKTCDRHGTTKFWFNLIGARLICGGEEISCAKFSFGEGQAVLKVSDLDEGVHLHRASAYGRIAFACPTADLKPIEEAARRCNPKFVMKPFVALETPGKATVCVVILQDPNGHEICFVGEEAFSQLSITDPNAEQLLLEAIKKDNSSEWFKDAGRFKQII</sequence>
<organism evidence="1 2">
    <name type="scientific">Rhabditophanes sp. KR3021</name>
    <dbReference type="NCBI Taxonomy" id="114890"/>
    <lineage>
        <taxon>Eukaryota</taxon>
        <taxon>Metazoa</taxon>
        <taxon>Ecdysozoa</taxon>
        <taxon>Nematoda</taxon>
        <taxon>Chromadorea</taxon>
        <taxon>Rhabditida</taxon>
        <taxon>Tylenchina</taxon>
        <taxon>Panagrolaimomorpha</taxon>
        <taxon>Strongyloidoidea</taxon>
        <taxon>Alloionematidae</taxon>
        <taxon>Rhabditophanes</taxon>
    </lineage>
</organism>
<accession>A0AC35UBG6</accession>
<evidence type="ECO:0000313" key="1">
    <source>
        <dbReference type="Proteomes" id="UP000095286"/>
    </source>
</evidence>
<dbReference type="Proteomes" id="UP000095286">
    <property type="component" value="Unplaced"/>
</dbReference>
<proteinExistence type="predicted"/>
<name>A0AC35UBG6_9BILA</name>